<dbReference type="SUPFAM" id="SSF55874">
    <property type="entry name" value="ATPase domain of HSP90 chaperone/DNA topoisomerase II/histidine kinase"/>
    <property type="match status" value="1"/>
</dbReference>
<protein>
    <submittedName>
        <fullName evidence="1">ATP-binding protein</fullName>
    </submittedName>
</protein>
<evidence type="ECO:0000313" key="1">
    <source>
        <dbReference type="EMBL" id="UOE45137.1"/>
    </source>
</evidence>
<gene>
    <name evidence="1" type="ORF">MTO99_04985</name>
</gene>
<evidence type="ECO:0000313" key="2">
    <source>
        <dbReference type="Proteomes" id="UP000832097"/>
    </source>
</evidence>
<organism evidence="1 2">
    <name type="scientific">Agromyces larvae</name>
    <dbReference type="NCBI Taxonomy" id="2929802"/>
    <lineage>
        <taxon>Bacteria</taxon>
        <taxon>Bacillati</taxon>
        <taxon>Actinomycetota</taxon>
        <taxon>Actinomycetes</taxon>
        <taxon>Micrococcales</taxon>
        <taxon>Microbacteriaceae</taxon>
        <taxon>Agromyces</taxon>
    </lineage>
</organism>
<dbReference type="Pfam" id="PF13589">
    <property type="entry name" value="HATPase_c_3"/>
    <property type="match status" value="1"/>
</dbReference>
<dbReference type="GO" id="GO:0005524">
    <property type="term" value="F:ATP binding"/>
    <property type="evidence" value="ECO:0007669"/>
    <property type="project" value="UniProtKB-KW"/>
</dbReference>
<dbReference type="EMBL" id="CP094528">
    <property type="protein sequence ID" value="UOE45137.1"/>
    <property type="molecule type" value="Genomic_DNA"/>
</dbReference>
<keyword evidence="1" id="KW-0547">Nucleotide-binding</keyword>
<dbReference type="InterPro" id="IPR036890">
    <property type="entry name" value="HATPase_C_sf"/>
</dbReference>
<keyword evidence="1" id="KW-0067">ATP-binding</keyword>
<keyword evidence="2" id="KW-1185">Reference proteome</keyword>
<proteinExistence type="predicted"/>
<reference evidence="1 2" key="1">
    <citation type="submission" date="2022-03" db="EMBL/GenBank/DDBJ databases">
        <title>Mucilaginibacter sp. isolated from the gut of Protaetia brevitarsis seulensis larvae.</title>
        <authorList>
            <person name="Won M."/>
            <person name="Kim S.-J."/>
            <person name="Kwon S.-W."/>
        </authorList>
    </citation>
    <scope>NUCLEOTIDE SEQUENCE [LARGE SCALE GENOMIC DNA]</scope>
    <source>
        <strain evidence="1 2">CFWR-12</strain>
    </source>
</reference>
<dbReference type="Proteomes" id="UP000832097">
    <property type="component" value="Chromosome"/>
</dbReference>
<sequence length="664" mass="73271">MVSIQVSAGKSLLEGYVKTPPVGVCELIWNAFDEDAKLVTVAVERGPIGGIEMIRIVDNGRGMNLERAESAYSHVGDSWKLAPGTTSEGGRPVHGKLGRGRYAAFSIGSIVHWVSTSKAIGGELATVEIKGARSQLDRFDIDEVALAQIEAGTTVEIAGITGEAAAVFDELSGLRERLLTEFALHLERHPDFRIDLLGTEIDPSAVISSRTVLPVELPDDIEGSATLTVLEWNLSNVERRLYLCKPSGAIVDELQAGIQAVGAEFTAYLEWDGFEQEQPLILEGDTQTAAGMVVAAGRAALRAHLSESSRRREAETLKRWKAEGVYPYRGEPKSEVERATRDTFNVVAMAASRTVDEARTQSSKALALGLLKETFENDPEALLPILKQFSQLPAARIDELREILERTTLTQLIALGKEVGNRIDFMNGLNALLFDKQTKKRLLERRQLHRILAHETWLFGEEWSLTGDDERLNEVLKKYLDKLGLGVDLAGDGPVLREDGSIAIPDLVLGRKLETRENHFANLVIELKRPSHTLDDSDVSQLRSYASAITKDERFDQPNASWEFWLIGNEVKDTVNEAREQEGRPHGVVQASKKYTLIVRTWAEVIGDAEHRIKFVQRSLQYESNRDAGLASMRTRYAEYLPQVTLDEVGAASDEGGEGAGQVV</sequence>
<dbReference type="Gene3D" id="3.30.565.10">
    <property type="entry name" value="Histidine kinase-like ATPase, C-terminal domain"/>
    <property type="match status" value="1"/>
</dbReference>
<accession>A0ABY4C3Y7</accession>
<dbReference type="RefSeq" id="WP_243557512.1">
    <property type="nucleotide sequence ID" value="NZ_CP094528.1"/>
</dbReference>
<name>A0ABY4C3Y7_9MICO</name>